<keyword evidence="2" id="KW-1185">Reference proteome</keyword>
<reference evidence="1 2" key="1">
    <citation type="submission" date="2021-06" db="EMBL/GenBank/DDBJ databases">
        <authorList>
            <person name="Kallberg Y."/>
            <person name="Tangrot J."/>
            <person name="Rosling A."/>
        </authorList>
    </citation>
    <scope>NUCLEOTIDE SEQUENCE [LARGE SCALE GENOMIC DNA]</scope>
    <source>
        <strain evidence="1 2">120-4 pot B 10/14</strain>
    </source>
</reference>
<proteinExistence type="predicted"/>
<name>A0ABM8VXZ8_GIGMA</name>
<protein>
    <submittedName>
        <fullName evidence="1">28865_t:CDS:1</fullName>
    </submittedName>
</protein>
<gene>
    <name evidence="1" type="ORF">GMARGA_LOCUS962</name>
</gene>
<sequence length="142" mass="16503">MKLIFYLYIGSDSDSTNSDNYEPTVNYESDDNYEFNDNESIYNKSEIEIPSKLVNNDNMNSNYDNNSSINLIAENLRVGEIRYSALPIEYLPISEQSVKQCIFAYDEIQNATHTEVNMNTDLYQEENMALNNQKSIEMQTYI</sequence>
<dbReference type="Proteomes" id="UP000789901">
    <property type="component" value="Unassembled WGS sequence"/>
</dbReference>
<evidence type="ECO:0000313" key="1">
    <source>
        <dbReference type="EMBL" id="CAG8475042.1"/>
    </source>
</evidence>
<comment type="caution">
    <text evidence="1">The sequence shown here is derived from an EMBL/GenBank/DDBJ whole genome shotgun (WGS) entry which is preliminary data.</text>
</comment>
<dbReference type="EMBL" id="CAJVQB010000211">
    <property type="protein sequence ID" value="CAG8475042.1"/>
    <property type="molecule type" value="Genomic_DNA"/>
</dbReference>
<organism evidence="1 2">
    <name type="scientific">Gigaspora margarita</name>
    <dbReference type="NCBI Taxonomy" id="4874"/>
    <lineage>
        <taxon>Eukaryota</taxon>
        <taxon>Fungi</taxon>
        <taxon>Fungi incertae sedis</taxon>
        <taxon>Mucoromycota</taxon>
        <taxon>Glomeromycotina</taxon>
        <taxon>Glomeromycetes</taxon>
        <taxon>Diversisporales</taxon>
        <taxon>Gigasporaceae</taxon>
        <taxon>Gigaspora</taxon>
    </lineage>
</organism>
<evidence type="ECO:0000313" key="2">
    <source>
        <dbReference type="Proteomes" id="UP000789901"/>
    </source>
</evidence>
<accession>A0ABM8VXZ8</accession>